<name>A0A7S1IZN4_9EUGL</name>
<protein>
    <submittedName>
        <fullName evidence="1">Uncharacterized protein</fullName>
    </submittedName>
</protein>
<accession>A0A7S1IZN4</accession>
<reference evidence="1" key="1">
    <citation type="submission" date="2021-01" db="EMBL/GenBank/DDBJ databases">
        <authorList>
            <person name="Corre E."/>
            <person name="Pelletier E."/>
            <person name="Niang G."/>
            <person name="Scheremetjew M."/>
            <person name="Finn R."/>
            <person name="Kale V."/>
            <person name="Holt S."/>
            <person name="Cochrane G."/>
            <person name="Meng A."/>
            <person name="Brown T."/>
            <person name="Cohen L."/>
        </authorList>
    </citation>
    <scope>NUCLEOTIDE SEQUENCE</scope>
    <source>
        <strain evidence="1">NIES-381</strain>
    </source>
</reference>
<dbReference type="EMBL" id="HBGA01104796">
    <property type="protein sequence ID" value="CAD9027794.1"/>
    <property type="molecule type" value="Transcribed_RNA"/>
</dbReference>
<organism evidence="1">
    <name type="scientific">Eutreptiella gymnastica</name>
    <dbReference type="NCBI Taxonomy" id="73025"/>
    <lineage>
        <taxon>Eukaryota</taxon>
        <taxon>Discoba</taxon>
        <taxon>Euglenozoa</taxon>
        <taxon>Euglenida</taxon>
        <taxon>Spirocuta</taxon>
        <taxon>Euglenophyceae</taxon>
        <taxon>Eutreptiales</taxon>
        <taxon>Eutreptiaceae</taxon>
        <taxon>Eutreptiella</taxon>
    </lineage>
</organism>
<dbReference type="AlphaFoldDB" id="A0A7S1IZN4"/>
<sequence>MRFFKFPKPLVADTHALPVKRECPRTARFPLEGTESLDGPCPGAHANPSKDADYMLRQGTPLSGYLHQQSIVAMVWRRDGMAGLCGWASWSAQGFWIVHGRG</sequence>
<evidence type="ECO:0000313" key="1">
    <source>
        <dbReference type="EMBL" id="CAD9027794.1"/>
    </source>
</evidence>
<proteinExistence type="predicted"/>
<gene>
    <name evidence="1" type="ORF">EGYM00392_LOCUS38929</name>
</gene>